<proteinExistence type="predicted"/>
<protein>
    <recommendedName>
        <fullName evidence="1">AB hydrolase-1 domain-containing protein</fullName>
    </recommendedName>
</protein>
<dbReference type="GeneID" id="27316952"/>
<dbReference type="HOGENOM" id="CLU_1026793_0_0_1"/>
<evidence type="ECO:0000313" key="3">
    <source>
        <dbReference type="Proteomes" id="UP000053259"/>
    </source>
</evidence>
<dbReference type="PANTHER" id="PTHR37017">
    <property type="entry name" value="AB HYDROLASE-1 DOMAIN-CONTAINING PROTEIN-RELATED"/>
    <property type="match status" value="1"/>
</dbReference>
<keyword evidence="3" id="KW-1185">Reference proteome</keyword>
<accession>A0A0D1ZZ13</accession>
<reference evidence="2 3" key="1">
    <citation type="submission" date="2015-01" db="EMBL/GenBank/DDBJ databases">
        <title>The Genome Sequence of Ochroconis gallopava CBS43764.</title>
        <authorList>
            <consortium name="The Broad Institute Genomics Platform"/>
            <person name="Cuomo C."/>
            <person name="de Hoog S."/>
            <person name="Gorbushina A."/>
            <person name="Stielow B."/>
            <person name="Teixiera M."/>
            <person name="Abouelleil A."/>
            <person name="Chapman S.B."/>
            <person name="Priest M."/>
            <person name="Young S.K."/>
            <person name="Wortman J."/>
            <person name="Nusbaum C."/>
            <person name="Birren B."/>
        </authorList>
    </citation>
    <scope>NUCLEOTIDE SEQUENCE [LARGE SCALE GENOMIC DNA]</scope>
    <source>
        <strain evidence="2 3">CBS 43764</strain>
    </source>
</reference>
<dbReference type="InterPro" id="IPR052897">
    <property type="entry name" value="Sec-Metab_Biosynth_Hydrolase"/>
</dbReference>
<dbReference type="PANTHER" id="PTHR37017:SF11">
    <property type="entry name" value="ESTERASE_LIPASE_THIOESTERASE DOMAIN-CONTAINING PROTEIN"/>
    <property type="match status" value="1"/>
</dbReference>
<evidence type="ECO:0000259" key="1">
    <source>
        <dbReference type="Pfam" id="PF12697"/>
    </source>
</evidence>
<dbReference type="Pfam" id="PF12697">
    <property type="entry name" value="Abhydrolase_6"/>
    <property type="match status" value="1"/>
</dbReference>
<gene>
    <name evidence="2" type="ORF">PV09_08979</name>
</gene>
<dbReference type="InParanoid" id="A0A0D1ZZ13"/>
<dbReference type="Gene3D" id="3.40.50.1820">
    <property type="entry name" value="alpha/beta hydrolase"/>
    <property type="match status" value="1"/>
</dbReference>
<dbReference type="InterPro" id="IPR029058">
    <property type="entry name" value="AB_hydrolase_fold"/>
</dbReference>
<evidence type="ECO:0000313" key="2">
    <source>
        <dbReference type="EMBL" id="KIV99319.1"/>
    </source>
</evidence>
<sequence>MAPSIVLVPGMASVGNVFYMPLKLELEKLGYTEVIIVEIPSVDSESRLGDLRPNPLEADIKHIRQILTNLLDGGKDVVIVAHSYGGTPSLYASEGLWKHARSGDSGGVIKAVLLSSSLTMPGHSVGGERAQWAAVHMPELLKAQESARIETVEDIPFLHPEGMEQAFFADMNPEEQKLWAAKGLRPNPLGTVMAETPQATTSDWRVAYLLTEELDPSMPLAFQQFLIDQGRKHGVAIEQTKKMKSGHFVQVTHSEEVAKWVNEITT</sequence>
<dbReference type="Proteomes" id="UP000053259">
    <property type="component" value="Unassembled WGS sequence"/>
</dbReference>
<dbReference type="InterPro" id="IPR000073">
    <property type="entry name" value="AB_hydrolase_1"/>
</dbReference>
<dbReference type="SUPFAM" id="SSF53474">
    <property type="entry name" value="alpha/beta-Hydrolases"/>
    <property type="match status" value="1"/>
</dbReference>
<name>A0A0D1ZZ13_9PEZI</name>
<feature type="domain" description="AB hydrolase-1" evidence="1">
    <location>
        <begin position="5"/>
        <end position="259"/>
    </location>
</feature>
<organism evidence="2 3">
    <name type="scientific">Verruconis gallopava</name>
    <dbReference type="NCBI Taxonomy" id="253628"/>
    <lineage>
        <taxon>Eukaryota</taxon>
        <taxon>Fungi</taxon>
        <taxon>Dikarya</taxon>
        <taxon>Ascomycota</taxon>
        <taxon>Pezizomycotina</taxon>
        <taxon>Dothideomycetes</taxon>
        <taxon>Pleosporomycetidae</taxon>
        <taxon>Venturiales</taxon>
        <taxon>Sympoventuriaceae</taxon>
        <taxon>Verruconis</taxon>
    </lineage>
</organism>
<dbReference type="RefSeq" id="XP_016209189.1">
    <property type="nucleotide sequence ID" value="XM_016362964.1"/>
</dbReference>
<dbReference type="VEuPathDB" id="FungiDB:PV09_08979"/>
<dbReference type="AlphaFoldDB" id="A0A0D1ZZ13"/>
<dbReference type="EMBL" id="KN847579">
    <property type="protein sequence ID" value="KIV99319.1"/>
    <property type="molecule type" value="Genomic_DNA"/>
</dbReference>
<dbReference type="OrthoDB" id="408373at2759"/>